<gene>
    <name evidence="3" type="ORF">CJD36_010800</name>
</gene>
<dbReference type="RefSeq" id="WP_105039184.1">
    <property type="nucleotide sequence ID" value="NZ_PPSL01000003.1"/>
</dbReference>
<keyword evidence="4" id="KW-1185">Reference proteome</keyword>
<evidence type="ECO:0000313" key="4">
    <source>
        <dbReference type="Proteomes" id="UP000239872"/>
    </source>
</evidence>
<dbReference type="InterPro" id="IPR036641">
    <property type="entry name" value="HPT_dom_sf"/>
</dbReference>
<dbReference type="PROSITE" id="PS50894">
    <property type="entry name" value="HPT"/>
    <property type="match status" value="1"/>
</dbReference>
<dbReference type="GO" id="GO:0000160">
    <property type="term" value="P:phosphorelay signal transduction system"/>
    <property type="evidence" value="ECO:0007669"/>
    <property type="project" value="InterPro"/>
</dbReference>
<keyword evidence="1" id="KW-0597">Phosphoprotein</keyword>
<evidence type="ECO:0000259" key="2">
    <source>
        <dbReference type="PROSITE" id="PS50894"/>
    </source>
</evidence>
<dbReference type="SUPFAM" id="SSF47226">
    <property type="entry name" value="Histidine-containing phosphotransfer domain, HPT domain"/>
    <property type="match status" value="1"/>
</dbReference>
<dbReference type="AlphaFoldDB" id="A0A2S7SV99"/>
<dbReference type="InterPro" id="IPR008207">
    <property type="entry name" value="Sig_transdc_His_kin_Hpt_dom"/>
</dbReference>
<comment type="caution">
    <text evidence="3">The sequence shown here is derived from an EMBL/GenBank/DDBJ whole genome shotgun (WGS) entry which is preliminary data.</text>
</comment>
<protein>
    <recommendedName>
        <fullName evidence="2">HPt domain-containing protein</fullName>
    </recommendedName>
</protein>
<reference evidence="3 4" key="1">
    <citation type="submission" date="2018-01" db="EMBL/GenBank/DDBJ databases">
        <title>A novel member of the phylum Bacteroidetes isolated from glacier ice.</title>
        <authorList>
            <person name="Liu Q."/>
            <person name="Xin Y.-H."/>
        </authorList>
    </citation>
    <scope>NUCLEOTIDE SEQUENCE [LARGE SCALE GENOMIC DNA]</scope>
    <source>
        <strain evidence="3 4">RB1R16</strain>
    </source>
</reference>
<dbReference type="Proteomes" id="UP000239872">
    <property type="component" value="Unassembled WGS sequence"/>
</dbReference>
<proteinExistence type="predicted"/>
<dbReference type="Pfam" id="PF01627">
    <property type="entry name" value="Hpt"/>
    <property type="match status" value="1"/>
</dbReference>
<dbReference type="OrthoDB" id="7478530at2"/>
<evidence type="ECO:0000256" key="1">
    <source>
        <dbReference type="PROSITE-ProRule" id="PRU00110"/>
    </source>
</evidence>
<dbReference type="GO" id="GO:0004672">
    <property type="term" value="F:protein kinase activity"/>
    <property type="evidence" value="ECO:0007669"/>
    <property type="project" value="UniProtKB-ARBA"/>
</dbReference>
<dbReference type="Gene3D" id="1.20.120.160">
    <property type="entry name" value="HPT domain"/>
    <property type="match status" value="1"/>
</dbReference>
<sequence>MMPENNYRYIDLETILEMADGESDFIISIISVYLTSIPESLEQLILASGNNDTENIVFYVHKLKGSFNFIGCTLLTDIFLKIEAYCTSGEHMEEIPALVAEVEKLAAEVTLELQDVMEKVSS</sequence>
<feature type="modified residue" description="Phosphohistidine" evidence="1">
    <location>
        <position position="61"/>
    </location>
</feature>
<organism evidence="3 4">
    <name type="scientific">Flavipsychrobacter stenotrophus</name>
    <dbReference type="NCBI Taxonomy" id="2077091"/>
    <lineage>
        <taxon>Bacteria</taxon>
        <taxon>Pseudomonadati</taxon>
        <taxon>Bacteroidota</taxon>
        <taxon>Chitinophagia</taxon>
        <taxon>Chitinophagales</taxon>
        <taxon>Chitinophagaceae</taxon>
        <taxon>Flavipsychrobacter</taxon>
    </lineage>
</organism>
<feature type="domain" description="HPt" evidence="2">
    <location>
        <begin position="22"/>
        <end position="120"/>
    </location>
</feature>
<dbReference type="EMBL" id="PPSL01000003">
    <property type="protein sequence ID" value="PQJ10456.1"/>
    <property type="molecule type" value="Genomic_DNA"/>
</dbReference>
<name>A0A2S7SV99_9BACT</name>
<accession>A0A2S7SV99</accession>
<evidence type="ECO:0000313" key="3">
    <source>
        <dbReference type="EMBL" id="PQJ10456.1"/>
    </source>
</evidence>